<keyword evidence="16" id="KW-0675">Receptor</keyword>
<dbReference type="InterPro" id="IPR001611">
    <property type="entry name" value="Leu-rich_rpt"/>
</dbReference>
<evidence type="ECO:0000256" key="4">
    <source>
        <dbReference type="ARBA" id="ARBA00022527"/>
    </source>
</evidence>
<dbReference type="PANTHER" id="PTHR47986:SF34">
    <property type="entry name" value="RECEPTOR-LIKE KINASE TMK2"/>
    <property type="match status" value="1"/>
</dbReference>
<comment type="catalytic activity">
    <reaction evidence="18">
        <text>L-threonyl-[protein] + ATP = O-phospho-L-threonyl-[protein] + ADP + H(+)</text>
        <dbReference type="Rhea" id="RHEA:46608"/>
        <dbReference type="Rhea" id="RHEA-COMP:11060"/>
        <dbReference type="Rhea" id="RHEA-COMP:11605"/>
        <dbReference type="ChEBI" id="CHEBI:15378"/>
        <dbReference type="ChEBI" id="CHEBI:30013"/>
        <dbReference type="ChEBI" id="CHEBI:30616"/>
        <dbReference type="ChEBI" id="CHEBI:61977"/>
        <dbReference type="ChEBI" id="CHEBI:456216"/>
        <dbReference type="EC" id="2.7.11.1"/>
    </reaction>
</comment>
<dbReference type="InterPro" id="IPR011009">
    <property type="entry name" value="Kinase-like_dom_sf"/>
</dbReference>
<feature type="chain" id="PRO_5041702554" description="non-specific serine/threonine protein kinase" evidence="23">
    <location>
        <begin position="30"/>
        <end position="944"/>
    </location>
</feature>
<feature type="binding site" evidence="20">
    <location>
        <position position="619"/>
    </location>
    <ligand>
        <name>ATP</name>
        <dbReference type="ChEBI" id="CHEBI:30616"/>
    </ligand>
</feature>
<dbReference type="GO" id="GO:0005524">
    <property type="term" value="F:ATP binding"/>
    <property type="evidence" value="ECO:0007669"/>
    <property type="project" value="UniProtKB-UniRule"/>
</dbReference>
<evidence type="ECO:0000256" key="10">
    <source>
        <dbReference type="ARBA" id="ARBA00022741"/>
    </source>
</evidence>
<dbReference type="InterPro" id="IPR008271">
    <property type="entry name" value="Ser/Thr_kinase_AS"/>
</dbReference>
<evidence type="ECO:0000256" key="8">
    <source>
        <dbReference type="ARBA" id="ARBA00022729"/>
    </source>
</evidence>
<keyword evidence="14 22" id="KW-0472">Membrane</keyword>
<dbReference type="Gene3D" id="3.30.200.20">
    <property type="entry name" value="Phosphorylase Kinase, domain 1"/>
    <property type="match status" value="1"/>
</dbReference>
<dbReference type="GO" id="GO:0004674">
    <property type="term" value="F:protein serine/threonine kinase activity"/>
    <property type="evidence" value="ECO:0007669"/>
    <property type="project" value="UniProtKB-KW"/>
</dbReference>
<evidence type="ECO:0000256" key="20">
    <source>
        <dbReference type="PROSITE-ProRule" id="PRU10141"/>
    </source>
</evidence>
<reference evidence="25" key="1">
    <citation type="submission" date="2023-10" db="EMBL/GenBank/DDBJ databases">
        <authorList>
            <person name="Domelevo Entfellner J.-B."/>
        </authorList>
    </citation>
    <scope>NUCLEOTIDE SEQUENCE</scope>
</reference>
<evidence type="ECO:0000256" key="23">
    <source>
        <dbReference type="SAM" id="SignalP"/>
    </source>
</evidence>
<dbReference type="FunFam" id="3.80.10.10:FF:000129">
    <property type="entry name" value="Leucine-rich repeat receptor-like kinase"/>
    <property type="match status" value="1"/>
</dbReference>
<dbReference type="Gene3D" id="1.10.510.10">
    <property type="entry name" value="Transferase(Phosphotransferase) domain 1"/>
    <property type="match status" value="1"/>
</dbReference>
<evidence type="ECO:0000256" key="13">
    <source>
        <dbReference type="ARBA" id="ARBA00022989"/>
    </source>
</evidence>
<evidence type="ECO:0000256" key="18">
    <source>
        <dbReference type="ARBA" id="ARBA00047899"/>
    </source>
</evidence>
<evidence type="ECO:0000256" key="2">
    <source>
        <dbReference type="ARBA" id="ARBA00008684"/>
    </source>
</evidence>
<keyword evidence="26" id="KW-1185">Reference proteome</keyword>
<dbReference type="FunFam" id="1.10.510.10:FF:000198">
    <property type="entry name" value="receptor protein kinase TMK1"/>
    <property type="match status" value="1"/>
</dbReference>
<evidence type="ECO:0000256" key="9">
    <source>
        <dbReference type="ARBA" id="ARBA00022737"/>
    </source>
</evidence>
<dbReference type="FunFam" id="3.30.200.20:FF:000226">
    <property type="entry name" value="receptor protein kinase TMK1"/>
    <property type="match status" value="1"/>
</dbReference>
<keyword evidence="13 22" id="KW-1133">Transmembrane helix</keyword>
<dbReference type="Pfam" id="PF07714">
    <property type="entry name" value="PK_Tyr_Ser-Thr"/>
    <property type="match status" value="1"/>
</dbReference>
<dbReference type="PROSITE" id="PS00107">
    <property type="entry name" value="PROTEIN_KINASE_ATP"/>
    <property type="match status" value="1"/>
</dbReference>
<evidence type="ECO:0000256" key="22">
    <source>
        <dbReference type="SAM" id="Phobius"/>
    </source>
</evidence>
<dbReference type="InterPro" id="IPR052422">
    <property type="entry name" value="Auxin_Ser/Thr_Kinase"/>
</dbReference>
<dbReference type="EC" id="2.7.11.1" evidence="3"/>
<evidence type="ECO:0000256" key="15">
    <source>
        <dbReference type="ARBA" id="ARBA00023157"/>
    </source>
</evidence>
<evidence type="ECO:0000256" key="16">
    <source>
        <dbReference type="ARBA" id="ARBA00023170"/>
    </source>
</evidence>
<keyword evidence="6" id="KW-0808">Transferase</keyword>
<feature type="region of interest" description="Disordered" evidence="21">
    <location>
        <begin position="449"/>
        <end position="478"/>
    </location>
</feature>
<dbReference type="CDD" id="cd14066">
    <property type="entry name" value="STKc_IRAK"/>
    <property type="match status" value="1"/>
</dbReference>
<evidence type="ECO:0000256" key="14">
    <source>
        <dbReference type="ARBA" id="ARBA00023136"/>
    </source>
</evidence>
<feature type="compositionally biased region" description="Low complexity" evidence="21">
    <location>
        <begin position="911"/>
        <end position="920"/>
    </location>
</feature>
<evidence type="ECO:0000256" key="11">
    <source>
        <dbReference type="ARBA" id="ARBA00022777"/>
    </source>
</evidence>
<keyword evidence="8 23" id="KW-0732">Signal</keyword>
<evidence type="ECO:0000256" key="17">
    <source>
        <dbReference type="ARBA" id="ARBA00023180"/>
    </source>
</evidence>
<evidence type="ECO:0000259" key="24">
    <source>
        <dbReference type="PROSITE" id="PS50011"/>
    </source>
</evidence>
<keyword evidence="5" id="KW-0433">Leucine-rich repeat</keyword>
<keyword evidence="12 20" id="KW-0067">ATP-binding</keyword>
<keyword evidence="15" id="KW-1015">Disulfide bond</keyword>
<dbReference type="EMBL" id="OY731405">
    <property type="protein sequence ID" value="CAJ1970878.1"/>
    <property type="molecule type" value="Genomic_DNA"/>
</dbReference>
<dbReference type="PANTHER" id="PTHR47986">
    <property type="entry name" value="OSJNBA0070M12.3 PROTEIN"/>
    <property type="match status" value="1"/>
</dbReference>
<keyword evidence="17" id="KW-0325">Glycoprotein</keyword>
<evidence type="ECO:0000313" key="26">
    <source>
        <dbReference type="Proteomes" id="UP001189624"/>
    </source>
</evidence>
<dbReference type="SUPFAM" id="SSF56112">
    <property type="entry name" value="Protein kinase-like (PK-like)"/>
    <property type="match status" value="1"/>
</dbReference>
<name>A0AA86SY67_9FABA</name>
<evidence type="ECO:0000256" key="1">
    <source>
        <dbReference type="ARBA" id="ARBA00004167"/>
    </source>
</evidence>
<keyword evidence="11" id="KW-0418">Kinase</keyword>
<dbReference type="Gramene" id="rna-AYBTSS11_LOCUS22871">
    <property type="protein sequence ID" value="CAJ1970878.1"/>
    <property type="gene ID" value="gene-AYBTSS11_LOCUS22871"/>
</dbReference>
<dbReference type="FunFam" id="3.80.10.10:FF:000190">
    <property type="entry name" value="Receptor-like kinase TMK4"/>
    <property type="match status" value="1"/>
</dbReference>
<gene>
    <name evidence="25" type="ORF">AYBTSS11_LOCUS22871</name>
</gene>
<keyword evidence="9" id="KW-0677">Repeat</keyword>
<evidence type="ECO:0000256" key="7">
    <source>
        <dbReference type="ARBA" id="ARBA00022692"/>
    </source>
</evidence>
<dbReference type="InterPro" id="IPR001245">
    <property type="entry name" value="Ser-Thr/Tyr_kinase_cat_dom"/>
</dbReference>
<feature type="compositionally biased region" description="Polar residues" evidence="21">
    <location>
        <begin position="454"/>
        <end position="467"/>
    </location>
</feature>
<dbReference type="PROSITE" id="PS00108">
    <property type="entry name" value="PROTEIN_KINASE_ST"/>
    <property type="match status" value="1"/>
</dbReference>
<organism evidence="25 26">
    <name type="scientific">Sphenostylis stenocarpa</name>
    <dbReference type="NCBI Taxonomy" id="92480"/>
    <lineage>
        <taxon>Eukaryota</taxon>
        <taxon>Viridiplantae</taxon>
        <taxon>Streptophyta</taxon>
        <taxon>Embryophyta</taxon>
        <taxon>Tracheophyta</taxon>
        <taxon>Spermatophyta</taxon>
        <taxon>Magnoliopsida</taxon>
        <taxon>eudicotyledons</taxon>
        <taxon>Gunneridae</taxon>
        <taxon>Pentapetalae</taxon>
        <taxon>rosids</taxon>
        <taxon>fabids</taxon>
        <taxon>Fabales</taxon>
        <taxon>Fabaceae</taxon>
        <taxon>Papilionoideae</taxon>
        <taxon>50 kb inversion clade</taxon>
        <taxon>NPAAA clade</taxon>
        <taxon>indigoferoid/millettioid clade</taxon>
        <taxon>Phaseoleae</taxon>
        <taxon>Sphenostylis</taxon>
    </lineage>
</organism>
<dbReference type="GO" id="GO:0016020">
    <property type="term" value="C:membrane"/>
    <property type="evidence" value="ECO:0007669"/>
    <property type="project" value="UniProtKB-SubCell"/>
</dbReference>
<dbReference type="Pfam" id="PF00560">
    <property type="entry name" value="LRR_1"/>
    <property type="match status" value="2"/>
</dbReference>
<accession>A0AA86SY67</accession>
<evidence type="ECO:0000256" key="21">
    <source>
        <dbReference type="SAM" id="MobiDB-lite"/>
    </source>
</evidence>
<dbReference type="Proteomes" id="UP001189624">
    <property type="component" value="Chromosome 8"/>
</dbReference>
<protein>
    <recommendedName>
        <fullName evidence="3">non-specific serine/threonine protein kinase</fullName>
        <ecNumber evidence="3">2.7.11.1</ecNumber>
    </recommendedName>
</protein>
<dbReference type="PROSITE" id="PS50011">
    <property type="entry name" value="PROTEIN_KINASE_DOM"/>
    <property type="match status" value="1"/>
</dbReference>
<keyword evidence="4" id="KW-0723">Serine/threonine-protein kinase</keyword>
<evidence type="ECO:0000256" key="6">
    <source>
        <dbReference type="ARBA" id="ARBA00022679"/>
    </source>
</evidence>
<dbReference type="InterPro" id="IPR017441">
    <property type="entry name" value="Protein_kinase_ATP_BS"/>
</dbReference>
<dbReference type="Pfam" id="PF08263">
    <property type="entry name" value="LRRNT_2"/>
    <property type="match status" value="2"/>
</dbReference>
<evidence type="ECO:0000256" key="3">
    <source>
        <dbReference type="ARBA" id="ARBA00012513"/>
    </source>
</evidence>
<feature type="domain" description="Protein kinase" evidence="24">
    <location>
        <begin position="591"/>
        <end position="871"/>
    </location>
</feature>
<sequence>MMNTSTTTHFLNPLAMVILLTVMTFLANSQDDVSAMLALKNSLNPPGWSGPDPCKWDHVGCSDDKRVTRIQIGRLNLQGTLPATLQNLTQLEHLELQYNNISGPIPSLNGLPNLRVFIASNNRFSAVPADFFAGMSQLQAVEIDNNPFEPWEVPQTLRNASVLQNFSANSANVRGTLPDFFSSDVFPGLTLLHLAINNLEGTLPLSFSGSQIQSLWLNGQKSFNRLGGSVGVLQNMTFLTEVWLHSNAFTGPLPDLSGLKSLQVLNLRDNRFTGPVPASLVGLKTLEVVNLTNNLFQGPMPVFGNGVEVDNGKDSNSFCLSGPGDCDPRVQFLLSVVGPMGYPQRFAESWKGNDPCADWIGITCGNGNITVVNFQKMQLSGEISPEFSKIKSLQRIVLADNNLTGSIPVELTTLPLLSQLNVANNQLYGKVPSFRSNVVVITSGNVDIGKDKSSQSPQGSVSPTAPNSKGENGGGSGYGGKKSSHVGVIVFSVIGAVFVVSMIGFLIFCLFRMKQKKLSRVQSPNALVIHPRHSGSDNESVKITVAGSSVSVGGASETRTIPGSEAGDIQMVEAGNMVISIQVLKNVTENFSQNNILGQGGFGTVYKGELHDGTRIAVKRMECGAITGKGAAEFKSEIAVLTKVRHRHLVALLGYCLDGNEKLLVYEYMPQGTLSRHLFNWPEEGLEPLEWNKRLTIALDVARGVEYLHGLAHQSFIHRDLKPSNILLGDDMRAKVADFGLVRLAPEGKASIETRIAGTFGYLAPEYAVTGRVTTKVDVFSFGVILMELITGRKALDETQPEDSMHLVTWFRRMSINKDLFRKAIDSAIDLNEETLASIHTVAELAGHCCAREPYQRPDMGHAVNVLSSLVELWKPSDQNSEDIYGIDLDMSLPQALKKWQAYEGRSQMESSSSSLLPSLDNTQTSIPTRPYGFADSFTSADGR</sequence>
<keyword evidence="7 22" id="KW-0812">Transmembrane</keyword>
<evidence type="ECO:0000256" key="19">
    <source>
        <dbReference type="ARBA" id="ARBA00048679"/>
    </source>
</evidence>
<evidence type="ECO:0000256" key="12">
    <source>
        <dbReference type="ARBA" id="ARBA00022840"/>
    </source>
</evidence>
<evidence type="ECO:0000256" key="5">
    <source>
        <dbReference type="ARBA" id="ARBA00022614"/>
    </source>
</evidence>
<dbReference type="PROSITE" id="PS51450">
    <property type="entry name" value="LRR"/>
    <property type="match status" value="1"/>
</dbReference>
<feature type="transmembrane region" description="Helical" evidence="22">
    <location>
        <begin position="486"/>
        <end position="511"/>
    </location>
</feature>
<dbReference type="InterPro" id="IPR000719">
    <property type="entry name" value="Prot_kinase_dom"/>
</dbReference>
<dbReference type="SUPFAM" id="SSF52058">
    <property type="entry name" value="L domain-like"/>
    <property type="match status" value="1"/>
</dbReference>
<dbReference type="Gene3D" id="3.80.10.10">
    <property type="entry name" value="Ribonuclease Inhibitor"/>
    <property type="match status" value="2"/>
</dbReference>
<dbReference type="SMART" id="SM00220">
    <property type="entry name" value="S_TKc"/>
    <property type="match status" value="1"/>
</dbReference>
<dbReference type="InterPro" id="IPR032675">
    <property type="entry name" value="LRR_dom_sf"/>
</dbReference>
<evidence type="ECO:0000313" key="25">
    <source>
        <dbReference type="EMBL" id="CAJ1970878.1"/>
    </source>
</evidence>
<comment type="subcellular location">
    <subcellularLocation>
        <location evidence="1">Membrane</location>
        <topology evidence="1">Single-pass membrane protein</topology>
    </subcellularLocation>
</comment>
<proteinExistence type="inferred from homology"/>
<keyword evidence="10 20" id="KW-0547">Nucleotide-binding</keyword>
<comment type="catalytic activity">
    <reaction evidence="19">
        <text>L-seryl-[protein] + ATP = O-phospho-L-seryl-[protein] + ADP + H(+)</text>
        <dbReference type="Rhea" id="RHEA:17989"/>
        <dbReference type="Rhea" id="RHEA-COMP:9863"/>
        <dbReference type="Rhea" id="RHEA-COMP:11604"/>
        <dbReference type="ChEBI" id="CHEBI:15378"/>
        <dbReference type="ChEBI" id="CHEBI:29999"/>
        <dbReference type="ChEBI" id="CHEBI:30616"/>
        <dbReference type="ChEBI" id="CHEBI:83421"/>
        <dbReference type="ChEBI" id="CHEBI:456216"/>
        <dbReference type="EC" id="2.7.11.1"/>
    </reaction>
</comment>
<feature type="signal peptide" evidence="23">
    <location>
        <begin position="1"/>
        <end position="29"/>
    </location>
</feature>
<feature type="region of interest" description="Disordered" evidence="21">
    <location>
        <begin position="909"/>
        <end position="944"/>
    </location>
</feature>
<dbReference type="AlphaFoldDB" id="A0AA86SY67"/>
<dbReference type="InterPro" id="IPR013210">
    <property type="entry name" value="LRR_N_plant-typ"/>
</dbReference>
<comment type="similarity">
    <text evidence="2">Belongs to the protein kinase superfamily. Ser/Thr protein kinase family.</text>
</comment>